<dbReference type="RefSeq" id="WP_256763445.1">
    <property type="nucleotide sequence ID" value="NZ_JANIGO010000001.1"/>
</dbReference>
<dbReference type="EMBL" id="JANIGO010000001">
    <property type="protein sequence ID" value="MCQ8895738.1"/>
    <property type="molecule type" value="Genomic_DNA"/>
</dbReference>
<evidence type="ECO:0000313" key="2">
    <source>
        <dbReference type="Proteomes" id="UP001204142"/>
    </source>
</evidence>
<protein>
    <submittedName>
        <fullName evidence="1">Uncharacterized protein</fullName>
    </submittedName>
</protein>
<proteinExistence type="predicted"/>
<name>A0ABT1WDZ4_9BURK</name>
<evidence type="ECO:0000313" key="1">
    <source>
        <dbReference type="EMBL" id="MCQ8895738.1"/>
    </source>
</evidence>
<sequence length="488" mass="51421">MFRFFTTALAATAVLGLSACMGGQGDGSSSTVNSSGNGTPVLTSESLLAAMGGNQPPAGVGCGWGVASDPDKVNVAFPDSAAKYWVTLAPITPGTRLKIQGKFPDARYFSFNAYDAAQRPTDAIADVELEPDGGSVNSFRQVAAAGGAYTAYLQFGASPTQQPSVPRAKNTLYAGDIQLGTRAVPNSGLVMLIYRVYVSAKGEFADGGVGLPTLTVETADGGRELGTLPTCAEPPLPNLGGQLPPLGLNDRLLALDYPNQLALDFPTAAYPPRTNRFYGLGEVGTQVLNARLGTDIQTPGSVSLGAGGFLSNIHNAYTSTTFSRRFGSLALVRAKAPTFRSQPGVDRGAENLRYWSLCANEFATQRFTACSADFQTPVDDDGYFTVVISDPADRPANATAANGFAWLPWGPYADQVLIYRHMLENPGFAQAIQRVPKGTPIREVMGDYTPLGTYCNPAVFTQSVRPSDVFAACVAEQAQNPPTLVLGR</sequence>
<comment type="caution">
    <text evidence="1">The sequence shown here is derived from an EMBL/GenBank/DDBJ whole genome shotgun (WGS) entry which is preliminary data.</text>
</comment>
<gene>
    <name evidence="1" type="ORF">NQT62_04685</name>
</gene>
<accession>A0ABT1WDZ4</accession>
<keyword evidence="2" id="KW-1185">Reference proteome</keyword>
<dbReference type="PROSITE" id="PS51257">
    <property type="entry name" value="PROKAR_LIPOPROTEIN"/>
    <property type="match status" value="1"/>
</dbReference>
<dbReference type="Proteomes" id="UP001204142">
    <property type="component" value="Unassembled WGS sequence"/>
</dbReference>
<reference evidence="1 2" key="1">
    <citation type="submission" date="2022-07" db="EMBL/GenBank/DDBJ databases">
        <authorList>
            <person name="Xamxidin M."/>
            <person name="Wu M."/>
        </authorList>
    </citation>
    <scope>NUCLEOTIDE SEQUENCE [LARGE SCALE GENOMIC DNA]</scope>
    <source>
        <strain evidence="1 2">NBRC 111650</strain>
    </source>
</reference>
<organism evidence="1 2">
    <name type="scientific">Limnobacter humi</name>
    <dbReference type="NCBI Taxonomy" id="1778671"/>
    <lineage>
        <taxon>Bacteria</taxon>
        <taxon>Pseudomonadati</taxon>
        <taxon>Pseudomonadota</taxon>
        <taxon>Betaproteobacteria</taxon>
        <taxon>Burkholderiales</taxon>
        <taxon>Burkholderiaceae</taxon>
        <taxon>Limnobacter</taxon>
    </lineage>
</organism>